<proteinExistence type="predicted"/>
<name>A0A9W7ZKD4_9FUNG</name>
<dbReference type="PANTHER" id="PTHR21964">
    <property type="entry name" value="BREAST CANCER METASTASIS-SUPPRESSOR 1"/>
    <property type="match status" value="1"/>
</dbReference>
<dbReference type="InterPro" id="IPR013907">
    <property type="entry name" value="Sds3"/>
</dbReference>
<keyword evidence="5" id="KW-0539">Nucleus</keyword>
<evidence type="ECO:0000256" key="1">
    <source>
        <dbReference type="ARBA" id="ARBA00004123"/>
    </source>
</evidence>
<evidence type="ECO:0000313" key="8">
    <source>
        <dbReference type="EMBL" id="KAJ1910309.1"/>
    </source>
</evidence>
<dbReference type="OrthoDB" id="70376at2759"/>
<comment type="subcellular location">
    <subcellularLocation>
        <location evidence="1">Nucleus</location>
    </subcellularLocation>
</comment>
<keyword evidence="2" id="KW-0678">Repressor</keyword>
<accession>A0A9W7ZKD4</accession>
<dbReference type="SMART" id="SM01401">
    <property type="entry name" value="Sds3"/>
    <property type="match status" value="1"/>
</dbReference>
<organism evidence="8 9">
    <name type="scientific">Tieghemiomyces parasiticus</name>
    <dbReference type="NCBI Taxonomy" id="78921"/>
    <lineage>
        <taxon>Eukaryota</taxon>
        <taxon>Fungi</taxon>
        <taxon>Fungi incertae sedis</taxon>
        <taxon>Zoopagomycota</taxon>
        <taxon>Kickxellomycotina</taxon>
        <taxon>Dimargaritomycetes</taxon>
        <taxon>Dimargaritales</taxon>
        <taxon>Dimargaritaceae</taxon>
        <taxon>Tieghemiomyces</taxon>
    </lineage>
</organism>
<feature type="coiled-coil region" evidence="6">
    <location>
        <begin position="88"/>
        <end position="119"/>
    </location>
</feature>
<dbReference type="EMBL" id="JANBPT010001068">
    <property type="protein sequence ID" value="KAJ1910309.1"/>
    <property type="molecule type" value="Genomic_DNA"/>
</dbReference>
<keyword evidence="9" id="KW-1185">Reference proteome</keyword>
<evidence type="ECO:0000256" key="6">
    <source>
        <dbReference type="SAM" id="Coils"/>
    </source>
</evidence>
<evidence type="ECO:0000256" key="7">
    <source>
        <dbReference type="SAM" id="MobiDB-lite"/>
    </source>
</evidence>
<dbReference type="Pfam" id="PF08598">
    <property type="entry name" value="Sds3"/>
    <property type="match status" value="1"/>
</dbReference>
<feature type="compositionally biased region" description="Basic and acidic residues" evidence="7">
    <location>
        <begin position="154"/>
        <end position="163"/>
    </location>
</feature>
<evidence type="ECO:0000256" key="2">
    <source>
        <dbReference type="ARBA" id="ARBA00022491"/>
    </source>
</evidence>
<dbReference type="GO" id="GO:0010468">
    <property type="term" value="P:regulation of gene expression"/>
    <property type="evidence" value="ECO:0007669"/>
    <property type="project" value="UniProtKB-ARBA"/>
</dbReference>
<comment type="caution">
    <text evidence="8">The sequence shown here is derived from an EMBL/GenBank/DDBJ whole genome shotgun (WGS) entry which is preliminary data.</text>
</comment>
<evidence type="ECO:0000256" key="4">
    <source>
        <dbReference type="ARBA" id="ARBA00023163"/>
    </source>
</evidence>
<protein>
    <submittedName>
        <fullName evidence="8">Uncharacterized protein</fullName>
    </submittedName>
</protein>
<evidence type="ECO:0000256" key="5">
    <source>
        <dbReference type="ARBA" id="ARBA00023242"/>
    </source>
</evidence>
<dbReference type="GO" id="GO:0005654">
    <property type="term" value="C:nucleoplasm"/>
    <property type="evidence" value="ECO:0007669"/>
    <property type="project" value="UniProtKB-ARBA"/>
</dbReference>
<keyword evidence="4" id="KW-0804">Transcription</keyword>
<keyword evidence="6" id="KW-0175">Coiled coil</keyword>
<keyword evidence="3" id="KW-0805">Transcription regulation</keyword>
<evidence type="ECO:0000256" key="3">
    <source>
        <dbReference type="ARBA" id="ARBA00023015"/>
    </source>
</evidence>
<evidence type="ECO:0000313" key="9">
    <source>
        <dbReference type="Proteomes" id="UP001150569"/>
    </source>
</evidence>
<feature type="region of interest" description="Disordered" evidence="7">
    <location>
        <begin position="135"/>
        <end position="180"/>
    </location>
</feature>
<reference evidence="8" key="1">
    <citation type="submission" date="2022-07" db="EMBL/GenBank/DDBJ databases">
        <title>Phylogenomic reconstructions and comparative analyses of Kickxellomycotina fungi.</title>
        <authorList>
            <person name="Reynolds N.K."/>
            <person name="Stajich J.E."/>
            <person name="Barry K."/>
            <person name="Grigoriev I.V."/>
            <person name="Crous P."/>
            <person name="Smith M.E."/>
        </authorList>
    </citation>
    <scope>NUCLEOTIDE SEQUENCE</scope>
    <source>
        <strain evidence="8">RSA 861</strain>
    </source>
</reference>
<dbReference type="Proteomes" id="UP001150569">
    <property type="component" value="Unassembled WGS sequence"/>
</dbReference>
<sequence length="217" mass="24643">MSYARGESVDRRQKQAILQQLAAINQDFCNNRQAIYEEKIQEVNDMAQAICAGTDPKYREKVVELGKMREEAIFKAKLLCDYQLASAHQLYVDEVRRAEEDYANEKEELREKLRSGIEERLRRLKDDKDIMDIAQEIQGEGGSRSNSKRNLRKRGPDQADQKTGKKKNPPSVTLSHAVPEEDALDDLAQMKKVKVNAGGLLGTHRLSGIPVIMHGYC</sequence>
<dbReference type="AlphaFoldDB" id="A0A9W7ZKD4"/>
<gene>
    <name evidence="8" type="ORF">IWQ60_010719</name>
</gene>